<protein>
    <recommendedName>
        <fullName evidence="7">Small-conductance mechanosensitive channel</fullName>
    </recommendedName>
</protein>
<dbReference type="SUPFAM" id="SSF82861">
    <property type="entry name" value="Mechanosensitive channel protein MscS (YggB), transmembrane region"/>
    <property type="match status" value="1"/>
</dbReference>
<feature type="transmembrane region" description="Helical" evidence="7">
    <location>
        <begin position="144"/>
        <end position="164"/>
    </location>
</feature>
<dbReference type="Gene3D" id="1.10.287.1260">
    <property type="match status" value="1"/>
</dbReference>
<dbReference type="PROSITE" id="PS01246">
    <property type="entry name" value="UPF0003"/>
    <property type="match status" value="1"/>
</dbReference>
<gene>
    <name evidence="10" type="ORF">B0682_01730</name>
</gene>
<comment type="caution">
    <text evidence="10">The sequence shown here is derived from an EMBL/GenBank/DDBJ whole genome shotgun (WGS) entry which is preliminary data.</text>
</comment>
<keyword evidence="7" id="KW-0407">Ion channel</keyword>
<comment type="function">
    <text evidence="7">Mechanosensitive channel that participates in the regulation of osmotic pressure changes within the cell, opening in response to stretch forces in the membrane lipid bilayer, without the need for other proteins. Contributes to normal resistance to hypoosmotic shock. Forms an ion channel of 1.0 nanosiemens conductance with a slight preference for anions.</text>
</comment>
<dbReference type="GO" id="GO:0005886">
    <property type="term" value="C:plasma membrane"/>
    <property type="evidence" value="ECO:0007669"/>
    <property type="project" value="UniProtKB-SubCell"/>
</dbReference>
<name>A0A1T0CKA0_9GAMM</name>
<dbReference type="InterPro" id="IPR006685">
    <property type="entry name" value="MscS_channel_2nd"/>
</dbReference>
<dbReference type="InterPro" id="IPR007055">
    <property type="entry name" value="BON_dom"/>
</dbReference>
<evidence type="ECO:0000256" key="7">
    <source>
        <dbReference type="RuleBase" id="RU369025"/>
    </source>
</evidence>
<evidence type="ECO:0000256" key="1">
    <source>
        <dbReference type="ARBA" id="ARBA00004651"/>
    </source>
</evidence>
<evidence type="ECO:0000256" key="5">
    <source>
        <dbReference type="ARBA" id="ARBA00022989"/>
    </source>
</evidence>
<evidence type="ECO:0000256" key="3">
    <source>
        <dbReference type="ARBA" id="ARBA00022475"/>
    </source>
</evidence>
<dbReference type="Pfam" id="PF04972">
    <property type="entry name" value="BON"/>
    <property type="match status" value="1"/>
</dbReference>
<feature type="compositionally biased region" description="Polar residues" evidence="8">
    <location>
        <begin position="1"/>
        <end position="36"/>
    </location>
</feature>
<keyword evidence="7" id="KW-0997">Cell inner membrane</keyword>
<dbReference type="GO" id="GO:0008381">
    <property type="term" value="F:mechanosensitive monoatomic ion channel activity"/>
    <property type="evidence" value="ECO:0007669"/>
    <property type="project" value="InterPro"/>
</dbReference>
<keyword evidence="11" id="KW-1185">Reference proteome</keyword>
<dbReference type="AlphaFoldDB" id="A0A1T0CKA0"/>
<sequence>MVDTILSGNQLSGNQSSDDQLANNTATANDDTSLPTPTDDIEINGTIESNPALINDDKIAERIRGIFAEVDGLMAVTVTVNEGVVKLSGETANEKKATQAVKLASRVSNVVTVEDGISRTLDVQDNVTPVLNNLYIKAKGWLRAMPLMLVAILAFGLMAWFGGWLANRNNLWQRITPNPFVAELLAQTAKVIFIILGLILGLSLMGAEAIIGTLLGGAGVLGIAVGFAVKDTIENYIASLMLSIRQPFRSRDHVVINDHEGIVVRLTSRATILMTLDGNHLRLPNSEVFKGTILNYSKNPERRFTFELGVDANNDPLAAIKVGLDAIDGLEFVLKEPKATAVIKEVGDSNILLGFQVWVNQTTTDFSKARSVAIRETKHALENNGFNLPEPIYMMNFDQTLEDAIINLASHFTTNHSITSDKPIAPSMNTNKTTLSTATDNNQKQLAKERAKKILACQDIDAVLDTAPDPNLLQKVEAEIQGNDGEKDLLSHHSPQE</sequence>
<dbReference type="Proteomes" id="UP000191094">
    <property type="component" value="Unassembled WGS sequence"/>
</dbReference>
<feature type="transmembrane region" description="Helical" evidence="7">
    <location>
        <begin position="184"/>
        <end position="202"/>
    </location>
</feature>
<dbReference type="InterPro" id="IPR006686">
    <property type="entry name" value="MscS_channel_CS"/>
</dbReference>
<dbReference type="EMBL" id="MUYT01000002">
    <property type="protein sequence ID" value="OOS22591.1"/>
    <property type="molecule type" value="Genomic_DNA"/>
</dbReference>
<dbReference type="PANTHER" id="PTHR30221:SF1">
    <property type="entry name" value="SMALL-CONDUCTANCE MECHANOSENSITIVE CHANNEL"/>
    <property type="match status" value="1"/>
</dbReference>
<evidence type="ECO:0000313" key="10">
    <source>
        <dbReference type="EMBL" id="OOS22591.1"/>
    </source>
</evidence>
<dbReference type="InterPro" id="IPR045275">
    <property type="entry name" value="MscS_archaea/bacteria_type"/>
</dbReference>
<dbReference type="InterPro" id="IPR011014">
    <property type="entry name" value="MscS_channel_TM-2"/>
</dbReference>
<evidence type="ECO:0000313" key="11">
    <source>
        <dbReference type="Proteomes" id="UP000191094"/>
    </source>
</evidence>
<comment type="similarity">
    <text evidence="2 7">Belongs to the MscS (TC 1.A.23) family.</text>
</comment>
<feature type="transmembrane region" description="Helical" evidence="7">
    <location>
        <begin position="209"/>
        <end position="229"/>
    </location>
</feature>
<keyword evidence="6 7" id="KW-0472">Membrane</keyword>
<comment type="caution">
    <text evidence="7">Lacks conserved residue(s) required for the propagation of feature annotation.</text>
</comment>
<keyword evidence="7" id="KW-0406">Ion transport</keyword>
<feature type="region of interest" description="Disordered" evidence="8">
    <location>
        <begin position="1"/>
        <end position="44"/>
    </location>
</feature>
<keyword evidence="5 7" id="KW-1133">Transmembrane helix</keyword>
<dbReference type="InterPro" id="IPR011066">
    <property type="entry name" value="MscS_channel_C_sf"/>
</dbReference>
<dbReference type="InterPro" id="IPR023408">
    <property type="entry name" value="MscS_beta-dom_sf"/>
</dbReference>
<dbReference type="Pfam" id="PF21082">
    <property type="entry name" value="MS_channel_3rd"/>
    <property type="match status" value="1"/>
</dbReference>
<organism evidence="10 11">
    <name type="scientific">Lwoffella lincolnii</name>
    <dbReference type="NCBI Taxonomy" id="90241"/>
    <lineage>
        <taxon>Bacteria</taxon>
        <taxon>Pseudomonadati</taxon>
        <taxon>Pseudomonadota</taxon>
        <taxon>Gammaproteobacteria</taxon>
        <taxon>Moraxellales</taxon>
        <taxon>Moraxellaceae</taxon>
        <taxon>Lwoffella</taxon>
    </lineage>
</organism>
<comment type="subcellular location">
    <subcellularLocation>
        <location evidence="7">Cell inner membrane</location>
        <topology evidence="7">Multi-pass membrane protein</topology>
    </subcellularLocation>
    <subcellularLocation>
        <location evidence="1">Cell membrane</location>
        <topology evidence="1">Multi-pass membrane protein</topology>
    </subcellularLocation>
</comment>
<dbReference type="STRING" id="90241.B0682_01730"/>
<feature type="domain" description="BON" evidence="9">
    <location>
        <begin position="55"/>
        <end position="121"/>
    </location>
</feature>
<dbReference type="SUPFAM" id="SSF82689">
    <property type="entry name" value="Mechanosensitive channel protein MscS (YggB), C-terminal domain"/>
    <property type="match status" value="1"/>
</dbReference>
<evidence type="ECO:0000256" key="8">
    <source>
        <dbReference type="SAM" id="MobiDB-lite"/>
    </source>
</evidence>
<dbReference type="PROSITE" id="PS50914">
    <property type="entry name" value="BON"/>
    <property type="match status" value="1"/>
</dbReference>
<dbReference type="Gene3D" id="3.30.70.100">
    <property type="match status" value="1"/>
</dbReference>
<dbReference type="PANTHER" id="PTHR30221">
    <property type="entry name" value="SMALL-CONDUCTANCE MECHANOSENSITIVE CHANNEL"/>
    <property type="match status" value="1"/>
</dbReference>
<dbReference type="InterPro" id="IPR049278">
    <property type="entry name" value="MS_channel_C"/>
</dbReference>
<keyword evidence="7" id="KW-0813">Transport</keyword>
<evidence type="ECO:0000256" key="2">
    <source>
        <dbReference type="ARBA" id="ARBA00008017"/>
    </source>
</evidence>
<dbReference type="Pfam" id="PF00924">
    <property type="entry name" value="MS_channel_2nd"/>
    <property type="match status" value="1"/>
</dbReference>
<evidence type="ECO:0000256" key="4">
    <source>
        <dbReference type="ARBA" id="ARBA00022692"/>
    </source>
</evidence>
<keyword evidence="3" id="KW-1003">Cell membrane</keyword>
<dbReference type="InterPro" id="IPR010920">
    <property type="entry name" value="LSM_dom_sf"/>
</dbReference>
<evidence type="ECO:0000259" key="9">
    <source>
        <dbReference type="PROSITE" id="PS50914"/>
    </source>
</evidence>
<comment type="subunit">
    <text evidence="7">Homoheptamer.</text>
</comment>
<proteinExistence type="inferred from homology"/>
<dbReference type="Gene3D" id="3.30.1340.30">
    <property type="match status" value="1"/>
</dbReference>
<keyword evidence="4 7" id="KW-0812">Transmembrane</keyword>
<accession>A0A1T0CKA0</accession>
<dbReference type="OrthoDB" id="9793781at2"/>
<evidence type="ECO:0000256" key="6">
    <source>
        <dbReference type="ARBA" id="ARBA00023136"/>
    </source>
</evidence>
<dbReference type="Gene3D" id="2.30.30.60">
    <property type="match status" value="1"/>
</dbReference>
<dbReference type="SUPFAM" id="SSF50182">
    <property type="entry name" value="Sm-like ribonucleoproteins"/>
    <property type="match status" value="1"/>
</dbReference>
<reference evidence="10 11" key="1">
    <citation type="submission" date="2017-02" db="EMBL/GenBank/DDBJ databases">
        <title>Draft genome sequence of Moraxella lincolnii CCUG 9405T type strain.</title>
        <authorList>
            <person name="Salva-Serra F."/>
            <person name="Engstrom-Jakobsson H."/>
            <person name="Thorell K."/>
            <person name="Jaen-Luchoro D."/>
            <person name="Gonzales-Siles L."/>
            <person name="Karlsson R."/>
            <person name="Yazdan S."/>
            <person name="Boulund F."/>
            <person name="Johnning A."/>
            <person name="Engstrand L."/>
            <person name="Kristiansson E."/>
            <person name="Moore E."/>
        </authorList>
    </citation>
    <scope>NUCLEOTIDE SEQUENCE [LARGE SCALE GENOMIC DNA]</scope>
    <source>
        <strain evidence="10 11">CCUG 9405</strain>
    </source>
</reference>